<evidence type="ECO:0000256" key="7">
    <source>
        <dbReference type="RuleBase" id="RU004504"/>
    </source>
</evidence>
<dbReference type="Gene3D" id="3.90.1150.10">
    <property type="entry name" value="Aspartate Aminotransferase, domain 1"/>
    <property type="match status" value="1"/>
</dbReference>
<evidence type="ECO:0000259" key="8">
    <source>
        <dbReference type="Pfam" id="PF00266"/>
    </source>
</evidence>
<dbReference type="PANTHER" id="PTHR43586:SF4">
    <property type="entry name" value="ISOPENICILLIN N EPIMERASE"/>
    <property type="match status" value="1"/>
</dbReference>
<evidence type="ECO:0000256" key="5">
    <source>
        <dbReference type="ARBA" id="ARBA00022898"/>
    </source>
</evidence>
<dbReference type="Proteomes" id="UP000050417">
    <property type="component" value="Unassembled WGS sequence"/>
</dbReference>
<dbReference type="InterPro" id="IPR015421">
    <property type="entry name" value="PyrdxlP-dep_Trfase_major"/>
</dbReference>
<proteinExistence type="inferred from homology"/>
<dbReference type="InterPro" id="IPR015422">
    <property type="entry name" value="PyrdxlP-dep_Trfase_small"/>
</dbReference>
<dbReference type="PIRSF" id="PIRSF005572">
    <property type="entry name" value="NifS"/>
    <property type="match status" value="1"/>
</dbReference>
<accession>A0A0P6XDZ7</accession>
<dbReference type="PANTHER" id="PTHR43586">
    <property type="entry name" value="CYSTEINE DESULFURASE"/>
    <property type="match status" value="1"/>
</dbReference>
<dbReference type="InterPro" id="IPR010970">
    <property type="entry name" value="Cys_dSase_SufS"/>
</dbReference>
<dbReference type="GO" id="GO:0031071">
    <property type="term" value="F:cysteine desulfurase activity"/>
    <property type="evidence" value="ECO:0007669"/>
    <property type="project" value="UniProtKB-EC"/>
</dbReference>
<dbReference type="STRING" id="1134406.ADN00_06805"/>
<dbReference type="EC" id="2.8.1.7" evidence="3"/>
<dbReference type="Pfam" id="PF00266">
    <property type="entry name" value="Aminotran_5"/>
    <property type="match status" value="1"/>
</dbReference>
<dbReference type="GO" id="GO:0030170">
    <property type="term" value="F:pyridoxal phosphate binding"/>
    <property type="evidence" value="ECO:0007669"/>
    <property type="project" value="InterPro"/>
</dbReference>
<evidence type="ECO:0000313" key="9">
    <source>
        <dbReference type="EMBL" id="KPL78440.1"/>
    </source>
</evidence>
<sequence>MIYLDHPATSWPKPPEVAAAMLNFLQNVGANPGRSGHRLSVEAARIVFAAREAVAELFGCEDALRVVFGANVTWALNQALHGYLRAGDHVITSGMEHNSMMRPLRDLERQGVEVSVVPCGQAGRLDAQRVEDALRDNTVMVALNHASNVSGTILPVREVGEITRRRGIMLLVDAAQTGGTLPVDMRRDQIDLLAFTGHKGLLGPMGTGGLILGERVDLGRLRPVLQGGTGSRSESEIHPDFLPDRFESGTPNGVGLAGLNAGVRVVLARGVESIRAHEQRLCAQLLAELQQIGRARLYGPLDPGERVAVVSFNLEGLEPSQVGLRLDEEFNILCRVGLHCSPAAHRSLGSLPRGTVRFGIGFFTSAEDVDAALRAVERIAND</sequence>
<dbReference type="OrthoDB" id="9804366at2"/>
<comment type="caution">
    <text evidence="9">The sequence shown here is derived from an EMBL/GenBank/DDBJ whole genome shotgun (WGS) entry which is preliminary data.</text>
</comment>
<dbReference type="InterPro" id="IPR020578">
    <property type="entry name" value="Aminotrans_V_PyrdxlP_BS"/>
</dbReference>
<dbReference type="AlphaFoldDB" id="A0A0P6XDZ7"/>
<comment type="similarity">
    <text evidence="2">Belongs to the class-V pyridoxal-phosphate-dependent aminotransferase family. Csd subfamily.</text>
</comment>
<evidence type="ECO:0000256" key="4">
    <source>
        <dbReference type="ARBA" id="ARBA00022679"/>
    </source>
</evidence>
<keyword evidence="5" id="KW-0663">Pyridoxal phosphate</keyword>
<comment type="catalytic activity">
    <reaction evidence="6">
        <text>(sulfur carrier)-H + L-cysteine = (sulfur carrier)-SH + L-alanine</text>
        <dbReference type="Rhea" id="RHEA:43892"/>
        <dbReference type="Rhea" id="RHEA-COMP:14737"/>
        <dbReference type="Rhea" id="RHEA-COMP:14739"/>
        <dbReference type="ChEBI" id="CHEBI:29917"/>
        <dbReference type="ChEBI" id="CHEBI:35235"/>
        <dbReference type="ChEBI" id="CHEBI:57972"/>
        <dbReference type="ChEBI" id="CHEBI:64428"/>
        <dbReference type="EC" id="2.8.1.7"/>
    </reaction>
</comment>
<name>A0A0P6XDZ7_9CHLR</name>
<dbReference type="CDD" id="cd06453">
    <property type="entry name" value="SufS_like"/>
    <property type="match status" value="1"/>
</dbReference>
<keyword evidence="10" id="KW-1185">Reference proteome</keyword>
<dbReference type="PROSITE" id="PS00595">
    <property type="entry name" value="AA_TRANSFER_CLASS_5"/>
    <property type="match status" value="1"/>
</dbReference>
<keyword evidence="4" id="KW-0808">Transferase</keyword>
<dbReference type="SUPFAM" id="SSF53383">
    <property type="entry name" value="PLP-dependent transferases"/>
    <property type="match status" value="1"/>
</dbReference>
<feature type="domain" description="Aminotransferase class V" evidence="8">
    <location>
        <begin position="2"/>
        <end position="371"/>
    </location>
</feature>
<organism evidence="9 10">
    <name type="scientific">Ornatilinea apprima</name>
    <dbReference type="NCBI Taxonomy" id="1134406"/>
    <lineage>
        <taxon>Bacteria</taxon>
        <taxon>Bacillati</taxon>
        <taxon>Chloroflexota</taxon>
        <taxon>Anaerolineae</taxon>
        <taxon>Anaerolineales</taxon>
        <taxon>Anaerolineaceae</taxon>
        <taxon>Ornatilinea</taxon>
    </lineage>
</organism>
<dbReference type="InterPro" id="IPR010969">
    <property type="entry name" value="Cys_dSase-rel_unknwn_funct"/>
</dbReference>
<evidence type="ECO:0000256" key="3">
    <source>
        <dbReference type="ARBA" id="ARBA00012239"/>
    </source>
</evidence>
<comment type="cofactor">
    <cofactor evidence="1 7">
        <name>pyridoxal 5'-phosphate</name>
        <dbReference type="ChEBI" id="CHEBI:597326"/>
    </cofactor>
</comment>
<dbReference type="EMBL" id="LGCL01000018">
    <property type="protein sequence ID" value="KPL78440.1"/>
    <property type="molecule type" value="Genomic_DNA"/>
</dbReference>
<dbReference type="InterPro" id="IPR000192">
    <property type="entry name" value="Aminotrans_V_dom"/>
</dbReference>
<dbReference type="PATRIC" id="fig|1134406.4.peg.2274"/>
<evidence type="ECO:0000313" key="10">
    <source>
        <dbReference type="Proteomes" id="UP000050417"/>
    </source>
</evidence>
<evidence type="ECO:0000256" key="6">
    <source>
        <dbReference type="ARBA" id="ARBA00050776"/>
    </source>
</evidence>
<dbReference type="Gene3D" id="3.40.640.10">
    <property type="entry name" value="Type I PLP-dependent aspartate aminotransferase-like (Major domain)"/>
    <property type="match status" value="1"/>
</dbReference>
<evidence type="ECO:0000256" key="2">
    <source>
        <dbReference type="ARBA" id="ARBA00010447"/>
    </source>
</evidence>
<gene>
    <name evidence="9" type="ORF">ADN00_06805</name>
</gene>
<dbReference type="InterPro" id="IPR016454">
    <property type="entry name" value="Cysteine_dSase"/>
</dbReference>
<reference evidence="9 10" key="1">
    <citation type="submission" date="2015-07" db="EMBL/GenBank/DDBJ databases">
        <title>Genome sequence of Ornatilinea apprima DSM 23815.</title>
        <authorList>
            <person name="Hemp J."/>
            <person name="Ward L.M."/>
            <person name="Pace L.A."/>
            <person name="Fischer W.W."/>
        </authorList>
    </citation>
    <scope>NUCLEOTIDE SEQUENCE [LARGE SCALE GENOMIC DNA]</scope>
    <source>
        <strain evidence="9 10">P3M-1</strain>
    </source>
</reference>
<evidence type="ECO:0000256" key="1">
    <source>
        <dbReference type="ARBA" id="ARBA00001933"/>
    </source>
</evidence>
<dbReference type="GO" id="GO:0006534">
    <property type="term" value="P:cysteine metabolic process"/>
    <property type="evidence" value="ECO:0007669"/>
    <property type="project" value="InterPro"/>
</dbReference>
<protein>
    <recommendedName>
        <fullName evidence="3">cysteine desulfurase</fullName>
        <ecNumber evidence="3">2.8.1.7</ecNumber>
    </recommendedName>
</protein>
<dbReference type="InterPro" id="IPR015424">
    <property type="entry name" value="PyrdxlP-dep_Trfase"/>
</dbReference>
<dbReference type="NCBIfam" id="TIGR01977">
    <property type="entry name" value="am_tr_V_EF2568"/>
    <property type="match status" value="1"/>
</dbReference>